<proteinExistence type="inferred from homology"/>
<dbReference type="GO" id="GO:0051287">
    <property type="term" value="F:NAD binding"/>
    <property type="evidence" value="ECO:0007669"/>
    <property type="project" value="InterPro"/>
</dbReference>
<keyword evidence="13" id="KW-0520">NAD</keyword>
<keyword evidence="10" id="KW-1278">Translocase</keyword>
<dbReference type="GO" id="GO:0046872">
    <property type="term" value="F:metal ion binding"/>
    <property type="evidence" value="ECO:0007669"/>
    <property type="project" value="UniProtKB-KW"/>
</dbReference>
<evidence type="ECO:0000256" key="9">
    <source>
        <dbReference type="ARBA" id="ARBA00022957"/>
    </source>
</evidence>
<dbReference type="NCBIfam" id="TIGR01971">
    <property type="entry name" value="NuoI"/>
    <property type="match status" value="1"/>
</dbReference>
<feature type="region of interest" description="Disordered" evidence="16">
    <location>
        <begin position="273"/>
        <end position="294"/>
    </location>
</feature>
<keyword evidence="19" id="KW-1185">Reference proteome</keyword>
<dbReference type="GO" id="GO:0051539">
    <property type="term" value="F:4 iron, 4 sulfur cluster binding"/>
    <property type="evidence" value="ECO:0007669"/>
    <property type="project" value="UniProtKB-KW"/>
</dbReference>
<dbReference type="NCBIfam" id="NF004537">
    <property type="entry name" value="PRK05888.1-3"/>
    <property type="match status" value="1"/>
</dbReference>
<evidence type="ECO:0000259" key="17">
    <source>
        <dbReference type="PROSITE" id="PS51379"/>
    </source>
</evidence>
<evidence type="ECO:0000313" key="18">
    <source>
        <dbReference type="EMBL" id="KAK9982841.1"/>
    </source>
</evidence>
<evidence type="ECO:0000256" key="12">
    <source>
        <dbReference type="ARBA" id="ARBA00023014"/>
    </source>
</evidence>
<dbReference type="Pfam" id="PF00346">
    <property type="entry name" value="Complex1_49kDa"/>
    <property type="match status" value="1"/>
</dbReference>
<dbReference type="PROSITE" id="PS00198">
    <property type="entry name" value="4FE4S_FER_1"/>
    <property type="match status" value="1"/>
</dbReference>
<dbReference type="SUPFAM" id="SSF54862">
    <property type="entry name" value="4Fe-4S ferredoxins"/>
    <property type="match status" value="1"/>
</dbReference>
<comment type="similarity">
    <text evidence="1">Belongs to the complex I 49 kDa subunit family.</text>
</comment>
<keyword evidence="15" id="KW-0472">Membrane</keyword>
<evidence type="ECO:0000313" key="19">
    <source>
        <dbReference type="Proteomes" id="UP001459277"/>
    </source>
</evidence>
<protein>
    <recommendedName>
        <fullName evidence="17">4Fe-4S ferredoxin-type domain-containing protein</fullName>
    </recommendedName>
</protein>
<evidence type="ECO:0000256" key="13">
    <source>
        <dbReference type="ARBA" id="ARBA00023027"/>
    </source>
</evidence>
<keyword evidence="9" id="KW-0618">Plastoquinone</keyword>
<dbReference type="Pfam" id="PF13187">
    <property type="entry name" value="Fer4_9"/>
    <property type="match status" value="1"/>
</dbReference>
<evidence type="ECO:0000256" key="15">
    <source>
        <dbReference type="ARBA" id="ARBA00023136"/>
    </source>
</evidence>
<dbReference type="GO" id="GO:0016651">
    <property type="term" value="F:oxidoreductase activity, acting on NAD(P)H"/>
    <property type="evidence" value="ECO:0007669"/>
    <property type="project" value="InterPro"/>
</dbReference>
<keyword evidence="6" id="KW-0479">Metal-binding</keyword>
<dbReference type="InterPro" id="IPR017900">
    <property type="entry name" value="4Fe4S_Fe_S_CS"/>
</dbReference>
<evidence type="ECO:0000256" key="14">
    <source>
        <dbReference type="ARBA" id="ARBA00023078"/>
    </source>
</evidence>
<gene>
    <name evidence="18" type="ORF">SO802_035119</name>
</gene>
<keyword evidence="4" id="KW-0934">Plastid</keyword>
<evidence type="ECO:0000256" key="7">
    <source>
        <dbReference type="ARBA" id="ARBA00022737"/>
    </source>
</evidence>
<keyword evidence="3" id="KW-0150">Chloroplast</keyword>
<evidence type="ECO:0000256" key="11">
    <source>
        <dbReference type="ARBA" id="ARBA00023004"/>
    </source>
</evidence>
<evidence type="ECO:0000256" key="1">
    <source>
        <dbReference type="ARBA" id="ARBA00005769"/>
    </source>
</evidence>
<evidence type="ECO:0000256" key="2">
    <source>
        <dbReference type="ARBA" id="ARBA00022485"/>
    </source>
</evidence>
<dbReference type="InterPro" id="IPR001135">
    <property type="entry name" value="NADH_Q_OxRdtase_suD"/>
</dbReference>
<evidence type="ECO:0000256" key="10">
    <source>
        <dbReference type="ARBA" id="ARBA00022967"/>
    </source>
</evidence>
<dbReference type="AlphaFoldDB" id="A0AAW2BC31"/>
<dbReference type="InterPro" id="IPR010226">
    <property type="entry name" value="NADH_quinone_OxRdtase_chainI"/>
</dbReference>
<dbReference type="Gene3D" id="3.30.70.3270">
    <property type="match status" value="1"/>
</dbReference>
<dbReference type="GO" id="GO:0048038">
    <property type="term" value="F:quinone binding"/>
    <property type="evidence" value="ECO:0007669"/>
    <property type="project" value="UniProtKB-KW"/>
</dbReference>
<evidence type="ECO:0000256" key="6">
    <source>
        <dbReference type="ARBA" id="ARBA00022723"/>
    </source>
</evidence>
<comment type="caution">
    <text evidence="18">The sequence shown here is derived from an EMBL/GenBank/DDBJ whole genome shotgun (WGS) entry which is preliminary data.</text>
</comment>
<keyword evidence="7" id="KW-0677">Repeat</keyword>
<dbReference type="PANTHER" id="PTHR47275:SF1">
    <property type="entry name" value="NAD(P)H-QUINONE OXIDOREDUCTASE SUBUNIT I, CHLOROPLASTIC"/>
    <property type="match status" value="1"/>
</dbReference>
<accession>A0AAW2BC31</accession>
<dbReference type="InterPro" id="IPR017896">
    <property type="entry name" value="4Fe4S_Fe-S-bd"/>
</dbReference>
<feature type="domain" description="4Fe-4S ferredoxin-type" evidence="17">
    <location>
        <begin position="511"/>
        <end position="540"/>
    </location>
</feature>
<organism evidence="18 19">
    <name type="scientific">Lithocarpus litseifolius</name>
    <dbReference type="NCBI Taxonomy" id="425828"/>
    <lineage>
        <taxon>Eukaryota</taxon>
        <taxon>Viridiplantae</taxon>
        <taxon>Streptophyta</taxon>
        <taxon>Embryophyta</taxon>
        <taxon>Tracheophyta</taxon>
        <taxon>Spermatophyta</taxon>
        <taxon>Magnoliopsida</taxon>
        <taxon>eudicotyledons</taxon>
        <taxon>Gunneridae</taxon>
        <taxon>Pentapetalae</taxon>
        <taxon>rosids</taxon>
        <taxon>fabids</taxon>
        <taxon>Fagales</taxon>
        <taxon>Fagaceae</taxon>
        <taxon>Lithocarpus</taxon>
    </lineage>
</organism>
<keyword evidence="12" id="KW-0411">Iron-sulfur</keyword>
<dbReference type="InterPro" id="IPR029014">
    <property type="entry name" value="NiFe-Hase_large"/>
</dbReference>
<keyword evidence="8" id="KW-0521">NADP</keyword>
<name>A0AAW2BC31_9ROSI</name>
<evidence type="ECO:0000256" key="8">
    <source>
        <dbReference type="ARBA" id="ARBA00022857"/>
    </source>
</evidence>
<reference evidence="18 19" key="1">
    <citation type="submission" date="2024-01" db="EMBL/GenBank/DDBJ databases">
        <title>A telomere-to-telomere, gap-free genome of sweet tea (Lithocarpus litseifolius).</title>
        <authorList>
            <person name="Zhou J."/>
        </authorList>
    </citation>
    <scope>NUCLEOTIDE SEQUENCE [LARGE SCALE GENOMIC DNA]</scope>
    <source>
        <strain evidence="18">Zhou-2022a</strain>
        <tissue evidence="18">Leaf</tissue>
    </source>
</reference>
<evidence type="ECO:0000256" key="5">
    <source>
        <dbReference type="ARBA" id="ARBA00022719"/>
    </source>
</evidence>
<dbReference type="Gene3D" id="1.10.645.10">
    <property type="entry name" value="Cytochrome-c3 Hydrogenase, chain B"/>
    <property type="match status" value="1"/>
</dbReference>
<keyword evidence="5" id="KW-0874">Quinone</keyword>
<dbReference type="PANTHER" id="PTHR47275">
    <property type="entry name" value="NAD(P)H-QUINONE OXIDOREDUCTASE SUBUNIT I, CHLOROPLASTIC"/>
    <property type="match status" value="1"/>
</dbReference>
<dbReference type="PROSITE" id="PS51379">
    <property type="entry name" value="4FE4S_FER_2"/>
    <property type="match status" value="2"/>
</dbReference>
<dbReference type="SUPFAM" id="SSF56762">
    <property type="entry name" value="HydB/Nqo4-like"/>
    <property type="match status" value="1"/>
</dbReference>
<dbReference type="EMBL" id="JAZDWU010000028">
    <property type="protein sequence ID" value="KAK9982841.1"/>
    <property type="molecule type" value="Genomic_DNA"/>
</dbReference>
<sequence>MTKNKDLNKCESYEYEKNQFIHYEKAKDFEIEPLPNQKQYKYDLLSYKSINYENKKDWYIYGLPLQVNNNQEISYNYNTPKRKLFDMLGGILIHNSLVEDDSLDIEKNSDRKYLDWKILHFCLRKKINIKAWVDIDNVTNRNKNTKTGFNNCQIIDKIDKKGLFYLTIHQDQKINPSNQRKNLVDWMGMNEEILSHPISNLELWFFPEFVILYNTYKIKPWVIPIKLLFFNFNVNENVNKQKSITGNKKSFTLSNEKTLELENRNQIEKEFADQVDPEASLSNQEKDVEEDSRGLDIKKRRNKKQYKTNTETELELFLKRLRNPREIAISAIQREEMSLDILMVRPMLRASGIQWDLRKIDHYECYDEFDWEVQWQKEGDSLARYLVRIGEMAESIKIIQQALEGIPGGPYENLEIRYFDRKRVMDYGQQTVRVARYIGQSFMITLSHANRLPVTIQYPYEKLITSERFRGRIHFEFDKCIACEVCVRVCPMDLPVVDWELETNIRKKRLLNYSIDFGICIFCGNCVEYCPTNCLSMTEEYELSTYDRHELNYNQIALVVYRCQ</sequence>
<evidence type="ECO:0000256" key="16">
    <source>
        <dbReference type="SAM" id="MobiDB-lite"/>
    </source>
</evidence>
<keyword evidence="2" id="KW-0004">4Fe-4S</keyword>
<keyword evidence="11" id="KW-0408">Iron</keyword>
<dbReference type="GO" id="GO:0008137">
    <property type="term" value="F:NADH dehydrogenase (ubiquinone) activity"/>
    <property type="evidence" value="ECO:0007669"/>
    <property type="project" value="InterPro"/>
</dbReference>
<keyword evidence="14" id="KW-0793">Thylakoid</keyword>
<evidence type="ECO:0000256" key="4">
    <source>
        <dbReference type="ARBA" id="ARBA00022640"/>
    </source>
</evidence>
<dbReference type="Proteomes" id="UP001459277">
    <property type="component" value="Unassembled WGS sequence"/>
</dbReference>
<feature type="domain" description="4Fe-4S ferredoxin-type" evidence="17">
    <location>
        <begin position="471"/>
        <end position="500"/>
    </location>
</feature>
<dbReference type="HAMAP" id="MF_01351">
    <property type="entry name" value="NDH1_NuoI"/>
    <property type="match status" value="1"/>
</dbReference>
<evidence type="ECO:0000256" key="3">
    <source>
        <dbReference type="ARBA" id="ARBA00022528"/>
    </source>
</evidence>
<dbReference type="GO" id="GO:0016020">
    <property type="term" value="C:membrane"/>
    <property type="evidence" value="ECO:0007669"/>
    <property type="project" value="InterPro"/>
</dbReference>
<dbReference type="InterPro" id="IPR004497">
    <property type="entry name" value="NDHI"/>
</dbReference>